<dbReference type="OrthoDB" id="6372431at2759"/>
<dbReference type="Proteomes" id="UP000770661">
    <property type="component" value="Unassembled WGS sequence"/>
</dbReference>
<evidence type="ECO:0000313" key="1">
    <source>
        <dbReference type="EMBL" id="KAG0715842.1"/>
    </source>
</evidence>
<proteinExistence type="predicted"/>
<sequence>MKPRVCFILTRIIRSSTGVTSTTDGCSLLEMPIATPRTRCCASIADAVTRGRQSASHSLLHTFIVAVAVENGEVFVFAWDGDTLLGTTAKVKLIHRCFIAGGINSFANHTQDLSDYFSPCLGEVKALCPPPSAPAPPSTWGPPPA</sequence>
<keyword evidence="2" id="KW-1185">Reference proteome</keyword>
<dbReference type="AlphaFoldDB" id="A0A8J4XY57"/>
<gene>
    <name evidence="1" type="ORF">GWK47_011009</name>
</gene>
<name>A0A8J4XY57_CHIOP</name>
<evidence type="ECO:0000313" key="2">
    <source>
        <dbReference type="Proteomes" id="UP000770661"/>
    </source>
</evidence>
<reference evidence="1" key="1">
    <citation type="submission" date="2020-07" db="EMBL/GenBank/DDBJ databases">
        <title>The High-quality genome of the commercially important snow crab, Chionoecetes opilio.</title>
        <authorList>
            <person name="Jeong J.-H."/>
            <person name="Ryu S."/>
        </authorList>
    </citation>
    <scope>NUCLEOTIDE SEQUENCE</scope>
    <source>
        <strain evidence="1">MADBK_172401_WGS</strain>
        <tissue evidence="1">Digestive gland</tissue>
    </source>
</reference>
<dbReference type="EMBL" id="JACEEZ010019298">
    <property type="protein sequence ID" value="KAG0715842.1"/>
    <property type="molecule type" value="Genomic_DNA"/>
</dbReference>
<comment type="caution">
    <text evidence="1">The sequence shown here is derived from an EMBL/GenBank/DDBJ whole genome shotgun (WGS) entry which is preliminary data.</text>
</comment>
<organism evidence="1 2">
    <name type="scientific">Chionoecetes opilio</name>
    <name type="common">Atlantic snow crab</name>
    <name type="synonym">Cancer opilio</name>
    <dbReference type="NCBI Taxonomy" id="41210"/>
    <lineage>
        <taxon>Eukaryota</taxon>
        <taxon>Metazoa</taxon>
        <taxon>Ecdysozoa</taxon>
        <taxon>Arthropoda</taxon>
        <taxon>Crustacea</taxon>
        <taxon>Multicrustacea</taxon>
        <taxon>Malacostraca</taxon>
        <taxon>Eumalacostraca</taxon>
        <taxon>Eucarida</taxon>
        <taxon>Decapoda</taxon>
        <taxon>Pleocyemata</taxon>
        <taxon>Brachyura</taxon>
        <taxon>Eubrachyura</taxon>
        <taxon>Majoidea</taxon>
        <taxon>Majidae</taxon>
        <taxon>Chionoecetes</taxon>
    </lineage>
</organism>
<accession>A0A8J4XY57</accession>
<protein>
    <submittedName>
        <fullName evidence="1">Uncharacterized protein</fullName>
    </submittedName>
</protein>